<dbReference type="InterPro" id="IPR013857">
    <property type="entry name" value="NADH-UbQ_OxRdtase-assoc_prot30"/>
</dbReference>
<evidence type="ECO:0000256" key="1">
    <source>
        <dbReference type="ARBA" id="ARBA00007884"/>
    </source>
</evidence>
<feature type="domain" description="NADH:ubiquinone oxidoreductase intermediate-associated protein 30" evidence="2">
    <location>
        <begin position="20"/>
        <end position="167"/>
    </location>
</feature>
<evidence type="ECO:0000259" key="2">
    <source>
        <dbReference type="Pfam" id="PF08547"/>
    </source>
</evidence>
<dbReference type="AlphaFoldDB" id="A0A0F9RRB6"/>
<dbReference type="SUPFAM" id="SSF49785">
    <property type="entry name" value="Galactose-binding domain-like"/>
    <property type="match status" value="1"/>
</dbReference>
<reference evidence="3" key="1">
    <citation type="journal article" date="2015" name="Nature">
        <title>Complex archaea that bridge the gap between prokaryotes and eukaryotes.</title>
        <authorList>
            <person name="Spang A."/>
            <person name="Saw J.H."/>
            <person name="Jorgensen S.L."/>
            <person name="Zaremba-Niedzwiedzka K."/>
            <person name="Martijn J."/>
            <person name="Lind A.E."/>
            <person name="van Eijk R."/>
            <person name="Schleper C."/>
            <person name="Guy L."/>
            <person name="Ettema T.J."/>
        </authorList>
    </citation>
    <scope>NUCLEOTIDE SEQUENCE</scope>
</reference>
<dbReference type="Pfam" id="PF08547">
    <property type="entry name" value="CIA30"/>
    <property type="match status" value="1"/>
</dbReference>
<dbReference type="EMBL" id="LAZR01001022">
    <property type="protein sequence ID" value="KKN52357.1"/>
    <property type="molecule type" value="Genomic_DNA"/>
</dbReference>
<comment type="caution">
    <text evidence="3">The sequence shown here is derived from an EMBL/GenBank/DDBJ whole genome shotgun (WGS) entry which is preliminary data.</text>
</comment>
<dbReference type="PANTHER" id="PTHR13194:SF19">
    <property type="entry name" value="NAD(P)-BINDING ROSSMANN-FOLD SUPERFAMILY PROTEIN"/>
    <property type="match status" value="1"/>
</dbReference>
<sequence length="174" mass="19514">MITKQLSSLFVFNLLVVSAQANANQRWYVVNDSVMGGVSNSQVNQTAKSLIFEGNISLENNGGFASIRTELNTQSQNTKAIALRFKGDGQTYQLRLRTTNYLDGAAYTHSFKTVKNEWVDINFAPSDFTLTYRGRVLEQQVIIDLDDIKQLGFMIAGKQEGKFKLEVGKIEFKS</sequence>
<name>A0A0F9RRB6_9ZZZZ</name>
<dbReference type="PANTHER" id="PTHR13194">
    <property type="entry name" value="COMPLEX I INTERMEDIATE-ASSOCIATED PROTEIN 30"/>
    <property type="match status" value="1"/>
</dbReference>
<organism evidence="3">
    <name type="scientific">marine sediment metagenome</name>
    <dbReference type="NCBI Taxonomy" id="412755"/>
    <lineage>
        <taxon>unclassified sequences</taxon>
        <taxon>metagenomes</taxon>
        <taxon>ecological metagenomes</taxon>
    </lineage>
</organism>
<comment type="similarity">
    <text evidence="1">Belongs to the CIA30 family.</text>
</comment>
<dbReference type="InterPro" id="IPR039131">
    <property type="entry name" value="NDUFAF1"/>
</dbReference>
<accession>A0A0F9RRB6</accession>
<dbReference type="GO" id="GO:0010257">
    <property type="term" value="P:NADH dehydrogenase complex assembly"/>
    <property type="evidence" value="ECO:0007669"/>
    <property type="project" value="TreeGrafter"/>
</dbReference>
<evidence type="ECO:0000313" key="3">
    <source>
        <dbReference type="EMBL" id="KKN52357.1"/>
    </source>
</evidence>
<protein>
    <recommendedName>
        <fullName evidence="2">NADH:ubiquinone oxidoreductase intermediate-associated protein 30 domain-containing protein</fullName>
    </recommendedName>
</protein>
<proteinExistence type="inferred from homology"/>
<gene>
    <name evidence="3" type="ORF">LCGC14_0613260</name>
</gene>
<dbReference type="InterPro" id="IPR008979">
    <property type="entry name" value="Galactose-bd-like_sf"/>
</dbReference>
<dbReference type="GO" id="GO:0051082">
    <property type="term" value="F:unfolded protein binding"/>
    <property type="evidence" value="ECO:0007669"/>
    <property type="project" value="TreeGrafter"/>
</dbReference>